<sequence>MISIGPYIYQDEDDVISSFKDTLKPKYGGKKSNKFSDFTDDDFEEYSFLISWLKENNYRIKEFPNVIQNEVDLKSFAYDKIRNLYYKQIGDNNKSVTWQARRDIIESLNFIKYKDAPEFELSEDIEEIIKEISTGEKSFYVMKIDEKLENLNNAIEYILKKGKKYQTVDDTTFYGFLNENDIKRFRNETQVFRHASQKTIDERKTWSDEKKIYYIRLGIIMVTNIYKKEIEDQ</sequence>
<gene>
    <name evidence="1" type="ORF">OZ415_10200</name>
</gene>
<protein>
    <submittedName>
        <fullName evidence="1">Uncharacterized protein</fullName>
    </submittedName>
</protein>
<accession>A0AA47GAZ1</accession>
<dbReference type="AlphaFoldDB" id="A0AA47GAZ1"/>
<geneLocation type="plasmid" evidence="1 2">
    <name>unnamed</name>
</geneLocation>
<name>A0AA47GAZ1_9LACT</name>
<evidence type="ECO:0000313" key="2">
    <source>
        <dbReference type="Proteomes" id="UP001164714"/>
    </source>
</evidence>
<reference evidence="1" key="1">
    <citation type="submission" date="2022-12" db="EMBL/GenBank/DDBJ databases">
        <title>Whole genome sequence analysis of a duck derived balloon bacteium Aerococcus urinaeequi henan2020.</title>
        <authorList>
            <person name="Zhang H."/>
            <person name="Qiao H.X."/>
            <person name="Bian C.Z."/>
            <person name="Shu J.C."/>
        </authorList>
    </citation>
    <scope>NUCLEOTIDE SEQUENCE</scope>
    <source>
        <strain evidence="1">2020-HN-1</strain>
        <plasmid evidence="1">unnamed</plasmid>
    </source>
</reference>
<dbReference type="RefSeq" id="WP_111857740.1">
    <property type="nucleotide sequence ID" value="NZ_CP114064.1"/>
</dbReference>
<proteinExistence type="predicted"/>
<dbReference type="EMBL" id="CP114064">
    <property type="protein sequence ID" value="WAT25564.1"/>
    <property type="molecule type" value="Genomic_DNA"/>
</dbReference>
<evidence type="ECO:0000313" key="1">
    <source>
        <dbReference type="EMBL" id="WAT25564.1"/>
    </source>
</evidence>
<organism evidence="1 2">
    <name type="scientific">Aerococcus urinaeequi</name>
    <dbReference type="NCBI Taxonomy" id="51665"/>
    <lineage>
        <taxon>Bacteria</taxon>
        <taxon>Bacillati</taxon>
        <taxon>Bacillota</taxon>
        <taxon>Bacilli</taxon>
        <taxon>Lactobacillales</taxon>
        <taxon>Aerococcaceae</taxon>
        <taxon>Aerococcus</taxon>
    </lineage>
</organism>
<keyword evidence="1" id="KW-0614">Plasmid</keyword>
<dbReference type="Proteomes" id="UP001164714">
    <property type="component" value="Plasmid unnamed"/>
</dbReference>